<keyword evidence="1" id="KW-1133">Transmembrane helix</keyword>
<reference evidence="3" key="1">
    <citation type="journal article" date="2010" name="Nat. Biotechnol.">
        <title>Draft genome sequence of the oilseed species Ricinus communis.</title>
        <authorList>
            <person name="Chan A.P."/>
            <person name="Crabtree J."/>
            <person name="Zhao Q."/>
            <person name="Lorenzi H."/>
            <person name="Orvis J."/>
            <person name="Puiu D."/>
            <person name="Melake-Berhan A."/>
            <person name="Jones K.M."/>
            <person name="Redman J."/>
            <person name="Chen G."/>
            <person name="Cahoon E.B."/>
            <person name="Gedil M."/>
            <person name="Stanke M."/>
            <person name="Haas B.J."/>
            <person name="Wortman J.R."/>
            <person name="Fraser-Liggett C.M."/>
            <person name="Ravel J."/>
            <person name="Rabinowicz P.D."/>
        </authorList>
    </citation>
    <scope>NUCLEOTIDE SEQUENCE [LARGE SCALE GENOMIC DNA]</scope>
    <source>
        <strain evidence="3">cv. Hale</strain>
    </source>
</reference>
<keyword evidence="3" id="KW-1185">Reference proteome</keyword>
<name>B9STV9_RICCO</name>
<evidence type="ECO:0000313" key="3">
    <source>
        <dbReference type="Proteomes" id="UP000008311"/>
    </source>
</evidence>
<proteinExistence type="predicted"/>
<dbReference type="AlphaFoldDB" id="B9STV9"/>
<feature type="transmembrane region" description="Helical" evidence="1">
    <location>
        <begin position="40"/>
        <end position="60"/>
    </location>
</feature>
<organism evidence="2 3">
    <name type="scientific">Ricinus communis</name>
    <name type="common">Castor bean</name>
    <dbReference type="NCBI Taxonomy" id="3988"/>
    <lineage>
        <taxon>Eukaryota</taxon>
        <taxon>Viridiplantae</taxon>
        <taxon>Streptophyta</taxon>
        <taxon>Embryophyta</taxon>
        <taxon>Tracheophyta</taxon>
        <taxon>Spermatophyta</taxon>
        <taxon>Magnoliopsida</taxon>
        <taxon>eudicotyledons</taxon>
        <taxon>Gunneridae</taxon>
        <taxon>Pentapetalae</taxon>
        <taxon>rosids</taxon>
        <taxon>fabids</taxon>
        <taxon>Malpighiales</taxon>
        <taxon>Euphorbiaceae</taxon>
        <taxon>Acalyphoideae</taxon>
        <taxon>Acalypheae</taxon>
        <taxon>Ricinus</taxon>
    </lineage>
</organism>
<dbReference type="EMBL" id="EQ974135">
    <property type="protein sequence ID" value="EEF32954.1"/>
    <property type="molecule type" value="Genomic_DNA"/>
</dbReference>
<protein>
    <submittedName>
        <fullName evidence="2">Uncharacterized protein</fullName>
    </submittedName>
</protein>
<accession>B9STV9</accession>
<sequence length="62" mass="6570">MIVTDNSFALMANATATRIEGGNGGAPSECDDKYHDNSELVVALIVRFGLAILILLDLYAKG</sequence>
<dbReference type="InParanoid" id="B9STV9"/>
<evidence type="ECO:0000313" key="2">
    <source>
        <dbReference type="EMBL" id="EEF32954.1"/>
    </source>
</evidence>
<dbReference type="Proteomes" id="UP000008311">
    <property type="component" value="Unassembled WGS sequence"/>
</dbReference>
<keyword evidence="1" id="KW-0812">Transmembrane</keyword>
<evidence type="ECO:0000256" key="1">
    <source>
        <dbReference type="SAM" id="Phobius"/>
    </source>
</evidence>
<gene>
    <name evidence="2" type="ORF">RCOM_0544950</name>
</gene>
<keyword evidence="1" id="KW-0472">Membrane</keyword>